<dbReference type="InterPro" id="IPR005149">
    <property type="entry name" value="Tscrpt_reg_PadR_N"/>
</dbReference>
<feature type="domain" description="Transcription regulator PadR N-terminal" evidence="2">
    <location>
        <begin position="17"/>
        <end position="88"/>
    </location>
</feature>
<evidence type="ECO:0000313" key="4">
    <source>
        <dbReference type="Proteomes" id="UP000318693"/>
    </source>
</evidence>
<name>A0A552WL38_9MICO</name>
<keyword evidence="4" id="KW-1185">Reference proteome</keyword>
<dbReference type="SUPFAM" id="SSF46785">
    <property type="entry name" value="Winged helix' DNA-binding domain"/>
    <property type="match status" value="1"/>
</dbReference>
<dbReference type="InterPro" id="IPR036388">
    <property type="entry name" value="WH-like_DNA-bd_sf"/>
</dbReference>
<evidence type="ECO:0000256" key="1">
    <source>
        <dbReference type="SAM" id="MobiDB-lite"/>
    </source>
</evidence>
<dbReference type="PANTHER" id="PTHR33169">
    <property type="entry name" value="PADR-FAMILY TRANSCRIPTIONAL REGULATOR"/>
    <property type="match status" value="1"/>
</dbReference>
<reference evidence="3 4" key="1">
    <citation type="submission" date="2019-07" db="EMBL/GenBank/DDBJ databases">
        <title>Georgenia wutianyii sp. nov. and Georgenia *** sp. nov. isolated from plateau pika (Ochotona curzoniae) in the Qinghai-Tibet plateau of China.</title>
        <authorList>
            <person name="Tian Z."/>
        </authorList>
    </citation>
    <scope>NUCLEOTIDE SEQUENCE [LARGE SCALE GENOMIC DNA]</scope>
    <source>
        <strain evidence="3 4">Z446</strain>
    </source>
</reference>
<dbReference type="InterPro" id="IPR036390">
    <property type="entry name" value="WH_DNA-bd_sf"/>
</dbReference>
<gene>
    <name evidence="3" type="ORF">FJ693_17505</name>
</gene>
<comment type="caution">
    <text evidence="3">The sequence shown here is derived from an EMBL/GenBank/DDBJ whole genome shotgun (WGS) entry which is preliminary data.</text>
</comment>
<proteinExistence type="predicted"/>
<accession>A0A552WL38</accession>
<organism evidence="3 4">
    <name type="scientific">Georgenia yuyongxinii</name>
    <dbReference type="NCBI Taxonomy" id="2589797"/>
    <lineage>
        <taxon>Bacteria</taxon>
        <taxon>Bacillati</taxon>
        <taxon>Actinomycetota</taxon>
        <taxon>Actinomycetes</taxon>
        <taxon>Micrococcales</taxon>
        <taxon>Bogoriellaceae</taxon>
        <taxon>Georgenia</taxon>
    </lineage>
</organism>
<protein>
    <submittedName>
        <fullName evidence="3">PadR family transcriptional regulator</fullName>
    </submittedName>
</protein>
<dbReference type="InterPro" id="IPR052509">
    <property type="entry name" value="Metal_resp_DNA-bind_regulator"/>
</dbReference>
<dbReference type="Pfam" id="PF03551">
    <property type="entry name" value="PadR"/>
    <property type="match status" value="1"/>
</dbReference>
<feature type="region of interest" description="Disordered" evidence="1">
    <location>
        <begin position="103"/>
        <end position="125"/>
    </location>
</feature>
<dbReference type="PANTHER" id="PTHR33169:SF14">
    <property type="entry name" value="TRANSCRIPTIONAL REGULATOR RV3488"/>
    <property type="match status" value="1"/>
</dbReference>
<dbReference type="Gene3D" id="1.10.10.10">
    <property type="entry name" value="Winged helix-like DNA-binding domain superfamily/Winged helix DNA-binding domain"/>
    <property type="match status" value="1"/>
</dbReference>
<dbReference type="EMBL" id="VJXR01000080">
    <property type="protein sequence ID" value="TRW43482.1"/>
    <property type="molecule type" value="Genomic_DNA"/>
</dbReference>
<dbReference type="Proteomes" id="UP000318693">
    <property type="component" value="Unassembled WGS sequence"/>
</dbReference>
<evidence type="ECO:0000313" key="3">
    <source>
        <dbReference type="EMBL" id="TRW43482.1"/>
    </source>
</evidence>
<evidence type="ECO:0000259" key="2">
    <source>
        <dbReference type="Pfam" id="PF03551"/>
    </source>
</evidence>
<dbReference type="AlphaFoldDB" id="A0A552WL38"/>
<sequence length="125" mass="13690">MDDWPGEWLRGALEVCVLRVLADEPTYGYAISARLEEAGIGAVKGGTLYPLLTRFERAGLVEVEWRTGESGPARKYYALTGEGRTQLATLASRWARFADLTRGFVADSPGSPDPSRSAPQRESRS</sequence>